<comment type="caution">
    <text evidence="1">The sequence shown here is derived from an EMBL/GenBank/DDBJ whole genome shotgun (WGS) entry which is preliminary data.</text>
</comment>
<proteinExistence type="predicted"/>
<reference evidence="1" key="1">
    <citation type="submission" date="2023-10" db="EMBL/GenBank/DDBJ databases">
        <title>Genome assembly of Pristionchus species.</title>
        <authorList>
            <person name="Yoshida K."/>
            <person name="Sommer R.J."/>
        </authorList>
    </citation>
    <scope>NUCLEOTIDE SEQUENCE</scope>
    <source>
        <strain evidence="1">RS5133</strain>
    </source>
</reference>
<name>A0AAV5UUF9_9BILA</name>
<evidence type="ECO:0000313" key="1">
    <source>
        <dbReference type="EMBL" id="GMT09790.1"/>
    </source>
</evidence>
<accession>A0AAV5UUF9</accession>
<gene>
    <name evidence="1" type="ORF">PFISCL1PPCAC_1087</name>
</gene>
<dbReference type="AlphaFoldDB" id="A0AAV5UUF9"/>
<dbReference type="EMBL" id="BTSY01000001">
    <property type="protein sequence ID" value="GMT09790.1"/>
    <property type="molecule type" value="Genomic_DNA"/>
</dbReference>
<sequence>LKGYDPETVTQPEYYLQLTLPCPPPLYCADREWKDKCEGGWLWRREKVYFSYFLDLNAVTGVKTTTTKLYNVRCDMGFKVDKAKNADVYKGLTCEGGETKGRANVPV</sequence>
<dbReference type="Proteomes" id="UP001432322">
    <property type="component" value="Unassembled WGS sequence"/>
</dbReference>
<organism evidence="1 2">
    <name type="scientific">Pristionchus fissidentatus</name>
    <dbReference type="NCBI Taxonomy" id="1538716"/>
    <lineage>
        <taxon>Eukaryota</taxon>
        <taxon>Metazoa</taxon>
        <taxon>Ecdysozoa</taxon>
        <taxon>Nematoda</taxon>
        <taxon>Chromadorea</taxon>
        <taxon>Rhabditida</taxon>
        <taxon>Rhabditina</taxon>
        <taxon>Diplogasteromorpha</taxon>
        <taxon>Diplogasteroidea</taxon>
        <taxon>Neodiplogasteridae</taxon>
        <taxon>Pristionchus</taxon>
    </lineage>
</organism>
<feature type="non-terminal residue" evidence="1">
    <location>
        <position position="1"/>
    </location>
</feature>
<keyword evidence="2" id="KW-1185">Reference proteome</keyword>
<protein>
    <submittedName>
        <fullName evidence="1">Uncharacterized protein</fullName>
    </submittedName>
</protein>
<evidence type="ECO:0000313" key="2">
    <source>
        <dbReference type="Proteomes" id="UP001432322"/>
    </source>
</evidence>